<feature type="non-terminal residue" evidence="1">
    <location>
        <position position="1"/>
    </location>
</feature>
<keyword evidence="2" id="KW-1185">Reference proteome</keyword>
<organism evidence="1">
    <name type="scientific">Medioppia subpectinata</name>
    <dbReference type="NCBI Taxonomy" id="1979941"/>
    <lineage>
        <taxon>Eukaryota</taxon>
        <taxon>Metazoa</taxon>
        <taxon>Ecdysozoa</taxon>
        <taxon>Arthropoda</taxon>
        <taxon>Chelicerata</taxon>
        <taxon>Arachnida</taxon>
        <taxon>Acari</taxon>
        <taxon>Acariformes</taxon>
        <taxon>Sarcoptiformes</taxon>
        <taxon>Oribatida</taxon>
        <taxon>Brachypylina</taxon>
        <taxon>Oppioidea</taxon>
        <taxon>Oppiidae</taxon>
        <taxon>Medioppia</taxon>
    </lineage>
</organism>
<proteinExistence type="predicted"/>
<dbReference type="Pfam" id="PF14868">
    <property type="entry name" value="DUF4487"/>
    <property type="match status" value="1"/>
</dbReference>
<accession>A0A7R9QG65</accession>
<dbReference type="AlphaFoldDB" id="A0A7R9QG65"/>
<dbReference type="EMBL" id="OC884341">
    <property type="protein sequence ID" value="CAD7643715.1"/>
    <property type="molecule type" value="Genomic_DNA"/>
</dbReference>
<gene>
    <name evidence="1" type="ORF">OSB1V03_LOCUS19721</name>
</gene>
<reference evidence="1" key="1">
    <citation type="submission" date="2020-11" db="EMBL/GenBank/DDBJ databases">
        <authorList>
            <person name="Tran Van P."/>
        </authorList>
    </citation>
    <scope>NUCLEOTIDE SEQUENCE</scope>
</reference>
<evidence type="ECO:0000313" key="2">
    <source>
        <dbReference type="Proteomes" id="UP000759131"/>
    </source>
</evidence>
<name>A0A7R9QG65_9ACAR</name>
<dbReference type="PANTHER" id="PTHR16071">
    <property type="entry name" value="CHROMOSOME 1 OPEN READING FRAME 112"/>
    <property type="match status" value="1"/>
</dbReference>
<sequence length="299" mass="34522">VWVTSCVNKCWETMPTDDCPFDDSFEESMPVDSDDEDSAIFDRLFSTDFEDESILLQLSTDEELPQKVLNFQNFCAKRGLQSDSGSHYEYVCGLINLTQKLSQLEDNAIIDLWIKSDKQSANCVLTEMFEFLPDCYIDASLPKFIDLSQIDHTLRMTFYEYLCFVVCQLMPTLSDNHLSFVEQTLFDNLLSEDYVCHQLAADVLCFIARFSHPSPLCYQLCSVLMSLSVDIDHSLLPNTTALLNRLLPFLKSSELDYLIRDYDLFTHSKVWCLLNVSRVLSLQDISQTVAKFDRLRYKQ</sequence>
<evidence type="ECO:0000313" key="1">
    <source>
        <dbReference type="EMBL" id="CAD7643715.1"/>
    </source>
</evidence>
<dbReference type="PANTHER" id="PTHR16071:SF2">
    <property type="entry name" value="FIGNL1-INTERACTING REGULATOR OF RECOMBINATION AND MITOSIS"/>
    <property type="match status" value="1"/>
</dbReference>
<dbReference type="OrthoDB" id="6506025at2759"/>
<protein>
    <submittedName>
        <fullName evidence="1">Uncharacterized protein</fullName>
    </submittedName>
</protein>
<dbReference type="Proteomes" id="UP000759131">
    <property type="component" value="Unassembled WGS sequence"/>
</dbReference>
<dbReference type="InterPro" id="IPR027902">
    <property type="entry name" value="DUF4487"/>
</dbReference>
<dbReference type="EMBL" id="CAJPIZ010029766">
    <property type="protein sequence ID" value="CAG2119774.1"/>
    <property type="molecule type" value="Genomic_DNA"/>
</dbReference>